<dbReference type="InterPro" id="IPR020845">
    <property type="entry name" value="AMP-binding_CS"/>
</dbReference>
<dbReference type="PANTHER" id="PTHR45527:SF1">
    <property type="entry name" value="FATTY ACID SYNTHASE"/>
    <property type="match status" value="1"/>
</dbReference>
<feature type="domain" description="Carrier" evidence="4">
    <location>
        <begin position="991"/>
        <end position="1036"/>
    </location>
</feature>
<dbReference type="InterPro" id="IPR000873">
    <property type="entry name" value="AMP-dep_synth/lig_dom"/>
</dbReference>
<evidence type="ECO:0000256" key="3">
    <source>
        <dbReference type="ARBA" id="ARBA00022553"/>
    </source>
</evidence>
<dbReference type="Gene3D" id="3.30.559.10">
    <property type="entry name" value="Chloramphenicol acetyltransferase-like domain"/>
    <property type="match status" value="1"/>
</dbReference>
<dbReference type="PANTHER" id="PTHR45527">
    <property type="entry name" value="NONRIBOSOMAL PEPTIDE SYNTHETASE"/>
    <property type="match status" value="1"/>
</dbReference>
<dbReference type="EMBL" id="JBHTHX010000612">
    <property type="protein sequence ID" value="MFD0886445.1"/>
    <property type="molecule type" value="Genomic_DNA"/>
</dbReference>
<dbReference type="Proteomes" id="UP001597024">
    <property type="component" value="Unassembled WGS sequence"/>
</dbReference>
<dbReference type="InterPro" id="IPR029058">
    <property type="entry name" value="AB_hydrolase_fold"/>
</dbReference>
<organism evidence="5 6">
    <name type="scientific">Streptosporangium algeriense</name>
    <dbReference type="NCBI Taxonomy" id="1682748"/>
    <lineage>
        <taxon>Bacteria</taxon>
        <taxon>Bacillati</taxon>
        <taxon>Actinomycetota</taxon>
        <taxon>Actinomycetes</taxon>
        <taxon>Streptosporangiales</taxon>
        <taxon>Streptosporangiaceae</taxon>
        <taxon>Streptosporangium</taxon>
    </lineage>
</organism>
<proteinExistence type="predicted"/>
<dbReference type="InterPro" id="IPR010071">
    <property type="entry name" value="AA_adenyl_dom"/>
</dbReference>
<comment type="caution">
    <text evidence="5">The sequence shown here is derived from an EMBL/GenBank/DDBJ whole genome shotgun (WGS) entry which is preliminary data.</text>
</comment>
<dbReference type="Gene3D" id="3.40.50.1820">
    <property type="entry name" value="alpha/beta hydrolase"/>
    <property type="match status" value="1"/>
</dbReference>
<reference evidence="6" key="1">
    <citation type="journal article" date="2019" name="Int. J. Syst. Evol. Microbiol.">
        <title>The Global Catalogue of Microorganisms (GCM) 10K type strain sequencing project: providing services to taxonomists for standard genome sequencing and annotation.</title>
        <authorList>
            <consortium name="The Broad Institute Genomics Platform"/>
            <consortium name="The Broad Institute Genome Sequencing Center for Infectious Disease"/>
            <person name="Wu L."/>
            <person name="Ma J."/>
        </authorList>
    </citation>
    <scope>NUCLEOTIDE SEQUENCE [LARGE SCALE GENOMIC DNA]</scope>
    <source>
        <strain evidence="6">CCUG 62974</strain>
    </source>
</reference>
<dbReference type="Gene3D" id="3.30.300.30">
    <property type="match status" value="1"/>
</dbReference>
<keyword evidence="2" id="KW-0596">Phosphopantetheine</keyword>
<dbReference type="InterPro" id="IPR001242">
    <property type="entry name" value="Condensation_dom"/>
</dbReference>
<accession>A0ABW3DUN3</accession>
<dbReference type="CDD" id="cd05930">
    <property type="entry name" value="A_NRPS"/>
    <property type="match status" value="1"/>
</dbReference>
<dbReference type="SUPFAM" id="SSF52777">
    <property type="entry name" value="CoA-dependent acyltransferases"/>
    <property type="match status" value="2"/>
</dbReference>
<feature type="non-terminal residue" evidence="5">
    <location>
        <position position="1036"/>
    </location>
</feature>
<keyword evidence="3" id="KW-0597">Phosphoprotein</keyword>
<comment type="cofactor">
    <cofactor evidence="1">
        <name>pantetheine 4'-phosphate</name>
        <dbReference type="ChEBI" id="CHEBI:47942"/>
    </cofactor>
</comment>
<evidence type="ECO:0000256" key="2">
    <source>
        <dbReference type="ARBA" id="ARBA00022450"/>
    </source>
</evidence>
<dbReference type="Gene3D" id="2.30.38.10">
    <property type="entry name" value="Luciferase, Domain 3"/>
    <property type="match status" value="1"/>
</dbReference>
<dbReference type="Pfam" id="PF00501">
    <property type="entry name" value="AMP-binding"/>
    <property type="match status" value="1"/>
</dbReference>
<dbReference type="Pfam" id="PF00550">
    <property type="entry name" value="PP-binding"/>
    <property type="match status" value="1"/>
</dbReference>
<name>A0ABW3DUN3_9ACTN</name>
<protein>
    <submittedName>
        <fullName evidence="5">Amino acid adenylation domain-containing protein</fullName>
    </submittedName>
</protein>
<dbReference type="InterPro" id="IPR025110">
    <property type="entry name" value="AMP-bd_C"/>
</dbReference>
<evidence type="ECO:0000313" key="5">
    <source>
        <dbReference type="EMBL" id="MFD0886445.1"/>
    </source>
</evidence>
<evidence type="ECO:0000256" key="1">
    <source>
        <dbReference type="ARBA" id="ARBA00001957"/>
    </source>
</evidence>
<dbReference type="Pfam" id="PF00668">
    <property type="entry name" value="Condensation"/>
    <property type="match status" value="1"/>
</dbReference>
<evidence type="ECO:0000259" key="4">
    <source>
        <dbReference type="PROSITE" id="PS50075"/>
    </source>
</evidence>
<dbReference type="Gene3D" id="3.30.559.30">
    <property type="entry name" value="Nonribosomal peptide synthetase, condensation domain"/>
    <property type="match status" value="1"/>
</dbReference>
<dbReference type="PROSITE" id="PS00012">
    <property type="entry name" value="PHOSPHOPANTETHEINE"/>
    <property type="match status" value="1"/>
</dbReference>
<dbReference type="NCBIfam" id="TIGR01733">
    <property type="entry name" value="AA-adenyl-dom"/>
    <property type="match status" value="1"/>
</dbReference>
<dbReference type="InterPro" id="IPR045851">
    <property type="entry name" value="AMP-bd_C_sf"/>
</dbReference>
<keyword evidence="6" id="KW-1185">Reference proteome</keyword>
<dbReference type="Gene3D" id="3.40.50.980">
    <property type="match status" value="2"/>
</dbReference>
<feature type="non-terminal residue" evidence="5">
    <location>
        <position position="1"/>
    </location>
</feature>
<dbReference type="SUPFAM" id="SSF56801">
    <property type="entry name" value="Acetyl-CoA synthetase-like"/>
    <property type="match status" value="1"/>
</dbReference>
<dbReference type="PROSITE" id="PS50075">
    <property type="entry name" value="CARRIER"/>
    <property type="match status" value="1"/>
</dbReference>
<dbReference type="InterPro" id="IPR006162">
    <property type="entry name" value="Ppantetheine_attach_site"/>
</dbReference>
<dbReference type="PROSITE" id="PS00455">
    <property type="entry name" value="AMP_BINDING"/>
    <property type="match status" value="1"/>
</dbReference>
<gene>
    <name evidence="5" type="ORF">ACFQ08_18025</name>
</gene>
<sequence length="1036" mass="113002">LPPFQRRRLEDRTGPLRDVLPLSPLQEGLLFHLMLAESTGEVYLTENTLLLRGPLDGRRLREAAEAALEKFPNLRAGFFALGERTVQAVPAELPLDWVSADLSGAEDPEEAFERFRERAAARPFDTGRPPLIRFGLARLSGDEHRFVVWAQHILMDGWSISLLLLSVLAAYTDPEAEARRPVCDFRTYLEWLAAQDMSAAEDAWRDFLRDVGTAGLIAPNALDTGVDARAMDELERELPADLTARLTRVGRELGLTASALFEIAWAVLLHQRTGADEAVFGLLTYGRPPEIPDIETTVGLLFNTVPMRVRTRPGDSLRAIAERVRTDRMTIVRHPYVGLARIQELAGRRNLFDTLFVFQNQPKVTPEQRWGPDGDLRVGRRDLRDATHYPLTMVVSPPDGTARLRMLFRADVFTGHDAAGILERYVAILAAFADDPERPIGRIEAVSERERETLLTGLNPAPRAVPEMSIADLLHERALLAPGDRALVAGETTLTFAQLEAASARLARLLVARGVGAESAVALVLPRSELMVVALFAVFAAGAAYVPIDPDYPAERVAYMIGESEPVVVLTTEGLRGMVTATAGHVVSLDAPETLAELAATSPEPIPARDRHAPAGLDHPAYMIFTSGSTGRPKAVVVPYRGLTTMYFNHLENIFERVTVRQGGRGLRIAHTTSFSFDASWEQLFWLLAGHEVHVVDEETRRDPALLLGYLDRERIDGFDVTPSYGTFLVEAGLLDRPRCLGGTGQDEPGLVFVSLGGEAVPAGLWNRLREAPGVQGYNLYGPTEYTINALGADLAESPTSTVGRPIMNTRAYVLGPGLRPVPRGVVGELYLAGDGLARGYHRRPGLTAERFLADPFGPPGGRMYRTGDLARWRPDGLVDFLGRSDGQVKIRGYRIEPGEVEDVLTGIDGVGQAAVVARDDTRGAAQLVAYLVPEGLDVERIRAEAAAVLPGHMVPAAFVTLDRLPLTVNGKLDQRALPEPVVTSQETGEPPRGPVETAVADAFRDVLGLDEVGPDDDFFALGGHSLLAVRLVGRL</sequence>
<dbReference type="InterPro" id="IPR023213">
    <property type="entry name" value="CAT-like_dom_sf"/>
</dbReference>
<dbReference type="InterPro" id="IPR009081">
    <property type="entry name" value="PP-bd_ACP"/>
</dbReference>
<dbReference type="Pfam" id="PF13193">
    <property type="entry name" value="AMP-binding_C"/>
    <property type="match status" value="1"/>
</dbReference>
<evidence type="ECO:0000313" key="6">
    <source>
        <dbReference type="Proteomes" id="UP001597024"/>
    </source>
</evidence>